<dbReference type="PROSITE" id="PS50948">
    <property type="entry name" value="PAN"/>
    <property type="match status" value="1"/>
</dbReference>
<reference evidence="2" key="1">
    <citation type="journal article" date="2011" name="Genome Biol.">
        <title>The draft genome of the carcinogenic human liver fluke Clonorchis sinensis.</title>
        <authorList>
            <person name="Wang X."/>
            <person name="Chen W."/>
            <person name="Huang Y."/>
            <person name="Sun J."/>
            <person name="Men J."/>
            <person name="Liu H."/>
            <person name="Luo F."/>
            <person name="Guo L."/>
            <person name="Lv X."/>
            <person name="Deng C."/>
            <person name="Zhou C."/>
            <person name="Fan Y."/>
            <person name="Li X."/>
            <person name="Huang L."/>
            <person name="Hu Y."/>
            <person name="Liang C."/>
            <person name="Hu X."/>
            <person name="Xu J."/>
            <person name="Yu X."/>
        </authorList>
    </citation>
    <scope>NUCLEOTIDE SEQUENCE [LARGE SCALE GENOMIC DNA]</scope>
    <source>
        <strain evidence="2">Henan</strain>
    </source>
</reference>
<proteinExistence type="predicted"/>
<feature type="domain" description="Apple" evidence="1">
    <location>
        <begin position="244"/>
        <end position="322"/>
    </location>
</feature>
<evidence type="ECO:0000313" key="2">
    <source>
        <dbReference type="EMBL" id="GAA51481.1"/>
    </source>
</evidence>
<evidence type="ECO:0000259" key="1">
    <source>
        <dbReference type="PROSITE" id="PS50948"/>
    </source>
</evidence>
<accession>G7YEU8</accession>
<name>G7YEU8_CLOSI</name>
<sequence>MCVRVKVGRSIDMVNLESTLTWFNQSFHISPVIRLPLHIRACFYTTQTLSCRFNERLNRIRRLTLSVRLQIGFSEKSHSRSYPGKTEIRNTLRRWKNTEQMLRDHFDERGLSGGAKSQRMRTLFHKSTDLSLQSVNRSISRLTQRGEKESSSYSRLILKSLEIQGYTALSPKVTQIGKRDPTVRDLSTSSVTQQSEVIRLPRRVKRSKTSSVSPWIAITGIPFARINRNSLRVSPKNHDFRRQCPQNEFKWVRLMNSTISNAVGILIGLSIEIPSCMVYCSLMQNCFAFDWDKREGACKFDNNSGLYVATASSNNDVYQMECCGFNQLQILSSPEKIMKIPAVKSTSGHRFPVSLLIESDSQAPSAGKTRRQGKQLANKRVDYTVFVYLEDFVFDIIVQVFPELLQLNCNGIFSWYNSPDKSSSLGYNENP</sequence>
<dbReference type="InterPro" id="IPR003609">
    <property type="entry name" value="Pan_app"/>
</dbReference>
<organism evidence="2 3">
    <name type="scientific">Clonorchis sinensis</name>
    <name type="common">Chinese liver fluke</name>
    <dbReference type="NCBI Taxonomy" id="79923"/>
    <lineage>
        <taxon>Eukaryota</taxon>
        <taxon>Metazoa</taxon>
        <taxon>Spiralia</taxon>
        <taxon>Lophotrochozoa</taxon>
        <taxon>Platyhelminthes</taxon>
        <taxon>Trematoda</taxon>
        <taxon>Digenea</taxon>
        <taxon>Opisthorchiida</taxon>
        <taxon>Opisthorchiata</taxon>
        <taxon>Opisthorchiidae</taxon>
        <taxon>Clonorchis</taxon>
    </lineage>
</organism>
<keyword evidence="3" id="KW-1185">Reference proteome</keyword>
<dbReference type="AlphaFoldDB" id="G7YEU8"/>
<dbReference type="EMBL" id="DF143159">
    <property type="protein sequence ID" value="GAA51481.1"/>
    <property type="molecule type" value="Genomic_DNA"/>
</dbReference>
<evidence type="ECO:0000313" key="3">
    <source>
        <dbReference type="Proteomes" id="UP000008909"/>
    </source>
</evidence>
<reference key="2">
    <citation type="submission" date="2011-10" db="EMBL/GenBank/DDBJ databases">
        <title>The genome and transcriptome sequence of Clonorchis sinensis provide insights into the carcinogenic liver fluke.</title>
        <authorList>
            <person name="Wang X."/>
            <person name="Huang Y."/>
            <person name="Chen W."/>
            <person name="Liu H."/>
            <person name="Guo L."/>
            <person name="Chen Y."/>
            <person name="Luo F."/>
            <person name="Zhou W."/>
            <person name="Sun J."/>
            <person name="Mao Q."/>
            <person name="Liang P."/>
            <person name="Zhou C."/>
            <person name="Tian Y."/>
            <person name="Men J."/>
            <person name="Lv X."/>
            <person name="Huang L."/>
            <person name="Zhou J."/>
            <person name="Hu Y."/>
            <person name="Li R."/>
            <person name="Zhang F."/>
            <person name="Lei H."/>
            <person name="Li X."/>
            <person name="Hu X."/>
            <person name="Liang C."/>
            <person name="Xu J."/>
            <person name="Wu Z."/>
            <person name="Yu X."/>
        </authorList>
    </citation>
    <scope>NUCLEOTIDE SEQUENCE</scope>
    <source>
        <strain>Henan</strain>
    </source>
</reference>
<protein>
    <recommendedName>
        <fullName evidence="1">Apple domain-containing protein</fullName>
    </recommendedName>
</protein>
<gene>
    <name evidence="2" type="ORF">CLF_106235</name>
</gene>
<dbReference type="Proteomes" id="UP000008909">
    <property type="component" value="Unassembled WGS sequence"/>
</dbReference>